<evidence type="ECO:0000313" key="1">
    <source>
        <dbReference type="EMBL" id="RWR87653.1"/>
    </source>
</evidence>
<dbReference type="Proteomes" id="UP000283530">
    <property type="component" value="Unassembled WGS sequence"/>
</dbReference>
<keyword evidence="1" id="KW-0675">Receptor</keyword>
<dbReference type="InterPro" id="IPR053277">
    <property type="entry name" value="Endomembrane_traffic_mod"/>
</dbReference>
<dbReference type="AlphaFoldDB" id="A0A443PA64"/>
<sequence length="167" mass="17949">MFSSALLCCTESCGCLYSLLMKEATFWQLPLPYLKVGYLTAPPAGNPIAPHSDWRRSEFVLNHEGLKQVNKVDQKQLSGSPSGRLQGATRIDRSLVKVDVPDIVSVSACADLTLPPGAGLCIDTIHGPVFLVADTWVSLDGWLDAICLVYTIFARGKSDVLAGVITG</sequence>
<protein>
    <submittedName>
        <fullName evidence="1">Plant specific mitochondrial import receptor subunit TOM20</fullName>
    </submittedName>
</protein>
<reference evidence="1 2" key="1">
    <citation type="journal article" date="2019" name="Nat. Plants">
        <title>Stout camphor tree genome fills gaps in understanding of flowering plant genome evolution.</title>
        <authorList>
            <person name="Chaw S.M."/>
            <person name="Liu Y.C."/>
            <person name="Wu Y.W."/>
            <person name="Wang H.Y."/>
            <person name="Lin C.I."/>
            <person name="Wu C.S."/>
            <person name="Ke H.M."/>
            <person name="Chang L.Y."/>
            <person name="Hsu C.Y."/>
            <person name="Yang H.T."/>
            <person name="Sudianto E."/>
            <person name="Hsu M.H."/>
            <person name="Wu K.P."/>
            <person name="Wang L.N."/>
            <person name="Leebens-Mack J.H."/>
            <person name="Tsai I.J."/>
        </authorList>
    </citation>
    <scope>NUCLEOTIDE SEQUENCE [LARGE SCALE GENOMIC DNA]</scope>
    <source>
        <strain evidence="2">cv. Chaw 1501</strain>
        <tissue evidence="1">Young leaves</tissue>
    </source>
</reference>
<keyword evidence="2" id="KW-1185">Reference proteome</keyword>
<dbReference type="PANTHER" id="PTHR45005:SF2">
    <property type="entry name" value="PROTEIN HLB1"/>
    <property type="match status" value="1"/>
</dbReference>
<evidence type="ECO:0000313" key="2">
    <source>
        <dbReference type="Proteomes" id="UP000283530"/>
    </source>
</evidence>
<organism evidence="1 2">
    <name type="scientific">Cinnamomum micranthum f. kanehirae</name>
    <dbReference type="NCBI Taxonomy" id="337451"/>
    <lineage>
        <taxon>Eukaryota</taxon>
        <taxon>Viridiplantae</taxon>
        <taxon>Streptophyta</taxon>
        <taxon>Embryophyta</taxon>
        <taxon>Tracheophyta</taxon>
        <taxon>Spermatophyta</taxon>
        <taxon>Magnoliopsida</taxon>
        <taxon>Magnoliidae</taxon>
        <taxon>Laurales</taxon>
        <taxon>Lauraceae</taxon>
        <taxon>Cinnamomum</taxon>
    </lineage>
</organism>
<dbReference type="EMBL" id="QPKB01000006">
    <property type="protein sequence ID" value="RWR87653.1"/>
    <property type="molecule type" value="Genomic_DNA"/>
</dbReference>
<dbReference type="OrthoDB" id="548564at2759"/>
<name>A0A443PA64_9MAGN</name>
<dbReference type="STRING" id="337451.A0A443PA64"/>
<comment type="caution">
    <text evidence="1">The sequence shown here is derived from an EMBL/GenBank/DDBJ whole genome shotgun (WGS) entry which is preliminary data.</text>
</comment>
<dbReference type="PANTHER" id="PTHR45005">
    <property type="match status" value="1"/>
</dbReference>
<accession>A0A443PA64</accession>
<proteinExistence type="predicted"/>
<gene>
    <name evidence="1" type="ORF">CKAN_01660700</name>
</gene>